<evidence type="ECO:0000313" key="3">
    <source>
        <dbReference type="Proteomes" id="UP000092462"/>
    </source>
</evidence>
<feature type="region of interest" description="Disordered" evidence="1">
    <location>
        <begin position="91"/>
        <end position="111"/>
    </location>
</feature>
<dbReference type="Proteomes" id="UP000092462">
    <property type="component" value="Unassembled WGS sequence"/>
</dbReference>
<dbReference type="VEuPathDB" id="VectorBase:PPAI007078"/>
<protein>
    <submittedName>
        <fullName evidence="2">Uncharacterized protein</fullName>
    </submittedName>
</protein>
<keyword evidence="3" id="KW-1185">Reference proteome</keyword>
<name>A0A1B0DGB7_PHLPP</name>
<evidence type="ECO:0000313" key="2">
    <source>
        <dbReference type="EnsemblMetazoa" id="PPAI007078-PA"/>
    </source>
</evidence>
<dbReference type="AlphaFoldDB" id="A0A1B0DGB7"/>
<proteinExistence type="predicted"/>
<sequence length="274" mass="31650">MSLRDLFQEIKTEQVQQVFLPKTNSIVVKNIPEGNLDLHGVFPNAVDFVMQAKAQGVTAVVTFKTPEEAAEASKNKVSICGKEMYPRLLVGSAPKPKKSQKPAKKGQKMPKKEPFVFEKIEAGEDFGKKIHLWKLSKNIKLQVRKNWEAVRQENEFEFNGKRKELLGGEINFLRALLRYIENHNQTDLQRNAKNYPMLSLVQKDELLWRLRTELINCVEEQEKIIKSAKMPEGATKSERKFIKELKFLEEFRRVLTSRIGRKGKKDKKKGKGQK</sequence>
<evidence type="ECO:0000256" key="1">
    <source>
        <dbReference type="SAM" id="MobiDB-lite"/>
    </source>
</evidence>
<reference evidence="2" key="1">
    <citation type="submission" date="2022-08" db="UniProtKB">
        <authorList>
            <consortium name="EnsemblMetazoa"/>
        </authorList>
    </citation>
    <scope>IDENTIFICATION</scope>
    <source>
        <strain evidence="2">Israel</strain>
    </source>
</reference>
<organism evidence="2 3">
    <name type="scientific">Phlebotomus papatasi</name>
    <name type="common">Sandfly</name>
    <dbReference type="NCBI Taxonomy" id="29031"/>
    <lineage>
        <taxon>Eukaryota</taxon>
        <taxon>Metazoa</taxon>
        <taxon>Ecdysozoa</taxon>
        <taxon>Arthropoda</taxon>
        <taxon>Hexapoda</taxon>
        <taxon>Insecta</taxon>
        <taxon>Pterygota</taxon>
        <taxon>Neoptera</taxon>
        <taxon>Endopterygota</taxon>
        <taxon>Diptera</taxon>
        <taxon>Nematocera</taxon>
        <taxon>Psychodoidea</taxon>
        <taxon>Psychodidae</taxon>
        <taxon>Phlebotomus</taxon>
        <taxon>Phlebotomus</taxon>
    </lineage>
</organism>
<feature type="compositionally biased region" description="Basic residues" evidence="1">
    <location>
        <begin position="95"/>
        <end position="109"/>
    </location>
</feature>
<dbReference type="EMBL" id="AJVK01033616">
    <property type="status" value="NOT_ANNOTATED_CDS"/>
    <property type="molecule type" value="Genomic_DNA"/>
</dbReference>
<dbReference type="EnsemblMetazoa" id="PPAI007078-RA">
    <property type="protein sequence ID" value="PPAI007078-PA"/>
    <property type="gene ID" value="PPAI007078"/>
</dbReference>
<accession>A0A1B0DGB7</accession>